<feature type="compositionally biased region" description="Polar residues" evidence="1">
    <location>
        <begin position="830"/>
        <end position="848"/>
    </location>
</feature>
<evidence type="ECO:0008006" key="4">
    <source>
        <dbReference type="Google" id="ProtNLM"/>
    </source>
</evidence>
<evidence type="ECO:0000313" key="2">
    <source>
        <dbReference type="EMBL" id="RDU69282.1"/>
    </source>
</evidence>
<organism evidence="2 3">
    <name type="scientific">Helicobacter cholecystus</name>
    <dbReference type="NCBI Taxonomy" id="45498"/>
    <lineage>
        <taxon>Bacteria</taxon>
        <taxon>Pseudomonadati</taxon>
        <taxon>Campylobacterota</taxon>
        <taxon>Epsilonproteobacteria</taxon>
        <taxon>Campylobacterales</taxon>
        <taxon>Helicobacteraceae</taxon>
        <taxon>Helicobacter</taxon>
    </lineage>
</organism>
<comment type="caution">
    <text evidence="2">The sequence shown here is derived from an EMBL/GenBank/DDBJ whole genome shotgun (WGS) entry which is preliminary data.</text>
</comment>
<sequence length="887" mass="100006">MVHNNKLISLFLFSSLAWGTPFSNWKDPLFVNGINQNLEGNFTYDQTQIADFVLTDKILFTRSMFNLSVRSIITGDWSGQNEGFIFYANNAKRLTFNKGNISFFINSEGLKFGKSAYFQISDTATLDINANLTIISSAKSVFDTFGLFGLKNNARLNIEDANLNIDLSNNQKANPLLFLLENSSEAKINSGGNKANQTIFLKGKIDLRGASKFELNLSNRYSYYEGAISIAGTSELSINLSNSLATFTNYSQQAGSATISLENNSTLNAMISGHQTDLIINKGSVWNMLEQNNGTGGVINFTNNIKNLAINNAKINFMNNTDGTHRFNQTFNQKTLNARGALSGNGIFAIYADVGDQTKGVDTITFQSAQGHHTFDILYNPNTFTQTLAEGISTADNMIVATINDPNTQATFSTLPTTMGLTSYSTYLQKQTDATKAQWLIAHITPDGESPLSQALTTALNTPYRLFKSSSQTLNLRLGDLRNYPKDYGLYLHTSIAYNSFAQNRNLTAGQDLFINIVGGYDMNALYRGHNDFLGFGFEINFLDTTTDIFTSNTQSYGGFFYYTSIWSNRFYYDVIFKYAYSPTDINLGSMASSTSLSSHLLNLTAEVGKKFAFNSNRNFAYTEIEGKLTSGFIFPASLSTSDPNGTPIEAKINFQFPLLLRSSIYFGYEWNKEFKGDLKAGVFIDYSLFSGAETTLLDRWSEFKKTFDMDFDIGVSIISNITLKDYLRFYLELDSSFMGSYQTNILFNAGIRWSFGERYIPPPPPPADPNRLKIRKIRGNTIRDIPTVEKNDRSNMKHYEGSRNQIINTYKNSDPIIQQEQNNEENRNTNRFYPRNNTTLYPSTNTQERPKREGNRDFYNPSRSEEEVQKQRYYHQDRYTPIYPSK</sequence>
<reference evidence="2 3" key="1">
    <citation type="submission" date="2018-04" db="EMBL/GenBank/DDBJ databases">
        <title>Novel Campyloabacter and Helicobacter Species and Strains.</title>
        <authorList>
            <person name="Mannion A.J."/>
            <person name="Shen Z."/>
            <person name="Fox J.G."/>
        </authorList>
    </citation>
    <scope>NUCLEOTIDE SEQUENCE [LARGE SCALE GENOMIC DNA]</scope>
    <source>
        <strain evidence="2 3">ATCC 700242</strain>
    </source>
</reference>
<dbReference type="RefSeq" id="WP_115585117.1">
    <property type="nucleotide sequence ID" value="NZ_NXLU01000003.1"/>
</dbReference>
<evidence type="ECO:0000256" key="1">
    <source>
        <dbReference type="SAM" id="MobiDB-lite"/>
    </source>
</evidence>
<dbReference type="InterPro" id="IPR012332">
    <property type="entry name" value="Autotransporter_pectin_lyase_C"/>
</dbReference>
<name>A0A3D8IVN8_9HELI</name>
<dbReference type="AlphaFoldDB" id="A0A3D8IVN8"/>
<gene>
    <name evidence="2" type="ORF">CQA62_03855</name>
</gene>
<feature type="region of interest" description="Disordered" evidence="1">
    <location>
        <begin position="822"/>
        <end position="887"/>
    </location>
</feature>
<protein>
    <recommendedName>
        <fullName evidence="4">Autotransporter domain-containing protein</fullName>
    </recommendedName>
</protein>
<proteinExistence type="predicted"/>
<dbReference type="SUPFAM" id="SSF103515">
    <property type="entry name" value="Autotransporter"/>
    <property type="match status" value="1"/>
</dbReference>
<evidence type="ECO:0000313" key="3">
    <source>
        <dbReference type="Proteomes" id="UP000257067"/>
    </source>
</evidence>
<accession>A0A3D8IVN8</accession>
<dbReference type="Proteomes" id="UP000257067">
    <property type="component" value="Unassembled WGS sequence"/>
</dbReference>
<feature type="compositionally biased region" description="Basic and acidic residues" evidence="1">
    <location>
        <begin position="864"/>
        <end position="879"/>
    </location>
</feature>
<keyword evidence="3" id="KW-1185">Reference proteome</keyword>
<dbReference type="InterPro" id="IPR036709">
    <property type="entry name" value="Autotransporte_beta_dom_sf"/>
</dbReference>
<dbReference type="Gene3D" id="2.160.20.20">
    <property type="match status" value="1"/>
</dbReference>
<dbReference type="EMBL" id="NXLU01000003">
    <property type="protein sequence ID" value="RDU69282.1"/>
    <property type="molecule type" value="Genomic_DNA"/>
</dbReference>
<dbReference type="Gene3D" id="2.40.128.130">
    <property type="entry name" value="Autotransporter beta-domain"/>
    <property type="match status" value="1"/>
</dbReference>